<reference evidence="2 3" key="1">
    <citation type="submission" date="2017-03" db="EMBL/GenBank/DDBJ databases">
        <authorList>
            <person name="Afonso C.L."/>
            <person name="Miller P.J."/>
            <person name="Scott M.A."/>
            <person name="Spackman E."/>
            <person name="Goraichik I."/>
            <person name="Dimitrov K.M."/>
            <person name="Suarez D.L."/>
            <person name="Swayne D.E."/>
        </authorList>
    </citation>
    <scope>NUCLEOTIDE SEQUENCE [LARGE SCALE GENOMIC DNA]</scope>
    <source>
        <strain evidence="2 3">CECT 7639</strain>
    </source>
</reference>
<dbReference type="AlphaFoldDB" id="A0A1Y5TPU1"/>
<dbReference type="Pfam" id="PF00583">
    <property type="entry name" value="Acetyltransf_1"/>
    <property type="match status" value="1"/>
</dbReference>
<dbReference type="EMBL" id="FWFO01000004">
    <property type="protein sequence ID" value="SLN65289.1"/>
    <property type="molecule type" value="Genomic_DNA"/>
</dbReference>
<evidence type="ECO:0000313" key="2">
    <source>
        <dbReference type="EMBL" id="SLN65289.1"/>
    </source>
</evidence>
<keyword evidence="2" id="KW-0808">Transferase</keyword>
<dbReference type="OrthoDB" id="7365268at2"/>
<dbReference type="Gene3D" id="3.40.630.30">
    <property type="match status" value="1"/>
</dbReference>
<name>A0A1Y5TPU1_9RHOB</name>
<dbReference type="InterPro" id="IPR016181">
    <property type="entry name" value="Acyl_CoA_acyltransferase"/>
</dbReference>
<dbReference type="GO" id="GO:0016747">
    <property type="term" value="F:acyltransferase activity, transferring groups other than amino-acyl groups"/>
    <property type="evidence" value="ECO:0007669"/>
    <property type="project" value="InterPro"/>
</dbReference>
<dbReference type="PROSITE" id="PS51186">
    <property type="entry name" value="GNAT"/>
    <property type="match status" value="1"/>
</dbReference>
<dbReference type="RefSeq" id="WP_085797330.1">
    <property type="nucleotide sequence ID" value="NZ_FWFO01000004.1"/>
</dbReference>
<evidence type="ECO:0000313" key="3">
    <source>
        <dbReference type="Proteomes" id="UP000193077"/>
    </source>
</evidence>
<organism evidence="2 3">
    <name type="scientific">Falsiruegeria litorea R37</name>
    <dbReference type="NCBI Taxonomy" id="1200284"/>
    <lineage>
        <taxon>Bacteria</taxon>
        <taxon>Pseudomonadati</taxon>
        <taxon>Pseudomonadota</taxon>
        <taxon>Alphaproteobacteria</taxon>
        <taxon>Rhodobacterales</taxon>
        <taxon>Roseobacteraceae</taxon>
        <taxon>Falsiruegeria</taxon>
    </lineage>
</organism>
<feature type="domain" description="N-acetyltransferase" evidence="1">
    <location>
        <begin position="136"/>
        <end position="281"/>
    </location>
</feature>
<evidence type="ECO:0000259" key="1">
    <source>
        <dbReference type="PROSITE" id="PS51186"/>
    </source>
</evidence>
<dbReference type="CDD" id="cd04301">
    <property type="entry name" value="NAT_SF"/>
    <property type="match status" value="1"/>
</dbReference>
<accession>A0A1Y5TPU1</accession>
<sequence>MIREAEIEDLPRINAFLDQHIETSMFLRSNLATHGLGFSDHPHSTRAFVWEADGQVGVFGLSKVGYVMAQMPDMPLEAAQAFGHAITGHTVLGMTGEKAQVDVTLRGLGLGKAKLKMLDDEPLYQMELADLSETRVNSRALLESDLGPLERWFAHYLEDTGQETEADARSKAAARGRAAFDNGRAEVLLIDGVPVAMADINAHVEDVVQLGGVFVPTEHRGKGYGALVTTAILQREAARGAKQAILFANNPIAARAYESIGFKQIGWYRIALLQTPSEVRS</sequence>
<proteinExistence type="predicted"/>
<dbReference type="Proteomes" id="UP000193077">
    <property type="component" value="Unassembled WGS sequence"/>
</dbReference>
<dbReference type="SUPFAM" id="SSF55729">
    <property type="entry name" value="Acyl-CoA N-acyltransferases (Nat)"/>
    <property type="match status" value="1"/>
</dbReference>
<gene>
    <name evidence="2" type="ORF">TRL7639_03679</name>
</gene>
<dbReference type="InterPro" id="IPR000182">
    <property type="entry name" value="GNAT_dom"/>
</dbReference>
<protein>
    <submittedName>
        <fullName evidence="2">Acetyltransferase (GNAT) family protein</fullName>
    </submittedName>
</protein>
<keyword evidence="3" id="KW-1185">Reference proteome</keyword>